<dbReference type="Proteomes" id="UP001595965">
    <property type="component" value="Unassembled WGS sequence"/>
</dbReference>
<feature type="transmembrane region" description="Helical" evidence="1">
    <location>
        <begin position="31"/>
        <end position="50"/>
    </location>
</feature>
<sequence length="64" mass="6737">MSRFAQGAMIFWVIYALLAMIAGVTGAIDGLLAVLFLSSAACGIFVQVSLARAKTRPHKPGRGD</sequence>
<organism evidence="2 3">
    <name type="scientific">Citricoccus alkalitolerans</name>
    <dbReference type="NCBI Taxonomy" id="246603"/>
    <lineage>
        <taxon>Bacteria</taxon>
        <taxon>Bacillati</taxon>
        <taxon>Actinomycetota</taxon>
        <taxon>Actinomycetes</taxon>
        <taxon>Micrococcales</taxon>
        <taxon>Micrococcaceae</taxon>
        <taxon>Citricoccus</taxon>
    </lineage>
</organism>
<reference evidence="3" key="1">
    <citation type="journal article" date="2019" name="Int. J. Syst. Evol. Microbiol.">
        <title>The Global Catalogue of Microorganisms (GCM) 10K type strain sequencing project: providing services to taxonomists for standard genome sequencing and annotation.</title>
        <authorList>
            <consortium name="The Broad Institute Genomics Platform"/>
            <consortium name="The Broad Institute Genome Sequencing Center for Infectious Disease"/>
            <person name="Wu L."/>
            <person name="Ma J."/>
        </authorList>
    </citation>
    <scope>NUCLEOTIDE SEQUENCE [LARGE SCALE GENOMIC DNA]</scope>
    <source>
        <strain evidence="3">CGMCC 1.12125</strain>
    </source>
</reference>
<evidence type="ECO:0000313" key="2">
    <source>
        <dbReference type="EMBL" id="MFC4428763.1"/>
    </source>
</evidence>
<feature type="transmembrane region" description="Helical" evidence="1">
    <location>
        <begin position="7"/>
        <end position="25"/>
    </location>
</feature>
<keyword evidence="1" id="KW-1133">Transmembrane helix</keyword>
<proteinExistence type="predicted"/>
<dbReference type="EMBL" id="JBHSEN010000001">
    <property type="protein sequence ID" value="MFC4428763.1"/>
    <property type="molecule type" value="Genomic_DNA"/>
</dbReference>
<evidence type="ECO:0000256" key="1">
    <source>
        <dbReference type="SAM" id="Phobius"/>
    </source>
</evidence>
<protein>
    <submittedName>
        <fullName evidence="2">Uncharacterized protein</fullName>
    </submittedName>
</protein>
<name>A0ABV8XVU7_9MICC</name>
<dbReference type="RefSeq" id="WP_344229531.1">
    <property type="nucleotide sequence ID" value="NZ_BAAALH010000002.1"/>
</dbReference>
<evidence type="ECO:0000313" key="3">
    <source>
        <dbReference type="Proteomes" id="UP001595965"/>
    </source>
</evidence>
<keyword evidence="3" id="KW-1185">Reference proteome</keyword>
<accession>A0ABV8XVU7</accession>
<keyword evidence="1" id="KW-0472">Membrane</keyword>
<comment type="caution">
    <text evidence="2">The sequence shown here is derived from an EMBL/GenBank/DDBJ whole genome shotgun (WGS) entry which is preliminary data.</text>
</comment>
<gene>
    <name evidence="2" type="ORF">ACFO0K_03610</name>
</gene>
<keyword evidence="1" id="KW-0812">Transmembrane</keyword>